<evidence type="ECO:0000256" key="1">
    <source>
        <dbReference type="SAM" id="MobiDB-lite"/>
    </source>
</evidence>
<evidence type="ECO:0000313" key="3">
    <source>
        <dbReference type="Proteomes" id="UP000294155"/>
    </source>
</evidence>
<accession>A0A4Q5LFU6</accession>
<dbReference type="OrthoDB" id="667380at2"/>
<protein>
    <submittedName>
        <fullName evidence="2">3-oxoacyl-ACP synthase</fullName>
    </submittedName>
</protein>
<dbReference type="AlphaFoldDB" id="A0A4Q5LFU6"/>
<keyword evidence="3" id="KW-1185">Reference proteome</keyword>
<sequence>MGSPGQLIKPALYARCQQYVDDRLRAIQAAIDAAQESANSETKSSAGDKYETGRAMAQNERDRNLVQLAEARKLQAELLRIDPARPCDSVHPGALVQTSMGRFFISISAGQLTVEGADYFAVSAAAPIAAALSGKRAGDEAVFNGKQIRVESVS</sequence>
<reference evidence="2 3" key="1">
    <citation type="submission" date="2019-02" db="EMBL/GenBank/DDBJ databases">
        <title>Bacterial novel species isolated from soil.</title>
        <authorList>
            <person name="Jung H.-Y."/>
        </authorList>
    </citation>
    <scope>NUCLEOTIDE SEQUENCE [LARGE SCALE GENOMIC DNA]</scope>
    <source>
        <strain evidence="2 3">1-3-3-3</strain>
    </source>
</reference>
<proteinExistence type="predicted"/>
<gene>
    <name evidence="2" type="ORF">EWM57_09505</name>
</gene>
<dbReference type="RefSeq" id="WP_129920911.1">
    <property type="nucleotide sequence ID" value="NZ_SEWE01000016.1"/>
</dbReference>
<comment type="caution">
    <text evidence="2">The sequence shown here is derived from an EMBL/GenBank/DDBJ whole genome shotgun (WGS) entry which is preliminary data.</text>
</comment>
<evidence type="ECO:0000313" key="2">
    <source>
        <dbReference type="EMBL" id="RYU79911.1"/>
    </source>
</evidence>
<organism evidence="2 3">
    <name type="scientific">Hymenobacter persicinus</name>
    <dbReference type="NCBI Taxonomy" id="2025506"/>
    <lineage>
        <taxon>Bacteria</taxon>
        <taxon>Pseudomonadati</taxon>
        <taxon>Bacteroidota</taxon>
        <taxon>Cytophagia</taxon>
        <taxon>Cytophagales</taxon>
        <taxon>Hymenobacteraceae</taxon>
        <taxon>Hymenobacter</taxon>
    </lineage>
</organism>
<feature type="compositionally biased region" description="Polar residues" evidence="1">
    <location>
        <begin position="36"/>
        <end position="45"/>
    </location>
</feature>
<dbReference type="Proteomes" id="UP000294155">
    <property type="component" value="Unassembled WGS sequence"/>
</dbReference>
<feature type="region of interest" description="Disordered" evidence="1">
    <location>
        <begin position="35"/>
        <end position="62"/>
    </location>
</feature>
<dbReference type="EMBL" id="SEWE01000016">
    <property type="protein sequence ID" value="RYU79911.1"/>
    <property type="molecule type" value="Genomic_DNA"/>
</dbReference>
<name>A0A4Q5LFU6_9BACT</name>